<accession>A0A1M2VH02</accession>
<dbReference type="Pfam" id="PF17667">
    <property type="entry name" value="Pkinase_fungal"/>
    <property type="match status" value="1"/>
</dbReference>
<dbReference type="AlphaFoldDB" id="A0A1M2VH02"/>
<dbReference type="OMA" id="THYMANS"/>
<dbReference type="EMBL" id="MNAD01001248">
    <property type="protein sequence ID" value="OJT06871.1"/>
    <property type="molecule type" value="Genomic_DNA"/>
</dbReference>
<sequence>MSGSCAQLILWDRASAIVTRSFNMKKEPEILCEFIWQFAHMTEAQRGLDMTVKAASPAEEAVFRRSLKVHVMQQLPHLDEVLLEARLYEHYQRGAVSTIHMFSTDPADPTRIIVPFKLTISHPLISPLSPTGRSTRIYWGVQQDTCKVVFLKDTWCLDGQGTEEEGGVLQSLVQAGVRNVPGVIIHGHVPALEDWAEFSATAPMDHPVSYSQD</sequence>
<evidence type="ECO:0000259" key="1">
    <source>
        <dbReference type="Pfam" id="PF17667"/>
    </source>
</evidence>
<dbReference type="OrthoDB" id="2742759at2759"/>
<gene>
    <name evidence="2" type="ORF">TRAPUB_2277</name>
</gene>
<protein>
    <recommendedName>
        <fullName evidence="1">Fungal-type protein kinase domain-containing protein</fullName>
    </recommendedName>
</protein>
<feature type="domain" description="Fungal-type protein kinase" evidence="1">
    <location>
        <begin position="3"/>
        <end position="190"/>
    </location>
</feature>
<organism evidence="2 3">
    <name type="scientific">Trametes pubescens</name>
    <name type="common">White-rot fungus</name>
    <dbReference type="NCBI Taxonomy" id="154538"/>
    <lineage>
        <taxon>Eukaryota</taxon>
        <taxon>Fungi</taxon>
        <taxon>Dikarya</taxon>
        <taxon>Basidiomycota</taxon>
        <taxon>Agaricomycotina</taxon>
        <taxon>Agaricomycetes</taxon>
        <taxon>Polyporales</taxon>
        <taxon>Polyporaceae</taxon>
        <taxon>Trametes</taxon>
    </lineage>
</organism>
<proteinExistence type="predicted"/>
<dbReference type="InterPro" id="IPR040976">
    <property type="entry name" value="Pkinase_fungal"/>
</dbReference>
<comment type="caution">
    <text evidence="2">The sequence shown here is derived from an EMBL/GenBank/DDBJ whole genome shotgun (WGS) entry which is preliminary data.</text>
</comment>
<reference evidence="2 3" key="1">
    <citation type="submission" date="2016-10" db="EMBL/GenBank/DDBJ databases">
        <title>Genome sequence of the basidiomycete white-rot fungus Trametes pubescens.</title>
        <authorList>
            <person name="Makela M.R."/>
            <person name="Granchi Z."/>
            <person name="Peng M."/>
            <person name="De Vries R.P."/>
            <person name="Grigoriev I."/>
            <person name="Riley R."/>
            <person name="Hilden K."/>
        </authorList>
    </citation>
    <scope>NUCLEOTIDE SEQUENCE [LARGE SCALE GENOMIC DNA]</scope>
    <source>
        <strain evidence="2 3">FBCC735</strain>
    </source>
</reference>
<dbReference type="Proteomes" id="UP000184267">
    <property type="component" value="Unassembled WGS sequence"/>
</dbReference>
<dbReference type="STRING" id="154538.A0A1M2VH02"/>
<keyword evidence="3" id="KW-1185">Reference proteome</keyword>
<evidence type="ECO:0000313" key="3">
    <source>
        <dbReference type="Proteomes" id="UP000184267"/>
    </source>
</evidence>
<evidence type="ECO:0000313" key="2">
    <source>
        <dbReference type="EMBL" id="OJT06871.1"/>
    </source>
</evidence>
<name>A0A1M2VH02_TRAPU</name>